<feature type="compositionally biased region" description="Basic and acidic residues" evidence="1">
    <location>
        <begin position="117"/>
        <end position="142"/>
    </location>
</feature>
<evidence type="ECO:0000313" key="2">
    <source>
        <dbReference type="EMBL" id="EYC21840.1"/>
    </source>
</evidence>
<accession>A0A016V2Z5</accession>
<keyword evidence="3" id="KW-1185">Reference proteome</keyword>
<feature type="region of interest" description="Disordered" evidence="1">
    <location>
        <begin position="113"/>
        <end position="151"/>
    </location>
</feature>
<dbReference type="OrthoDB" id="5874002at2759"/>
<dbReference type="Proteomes" id="UP000024635">
    <property type="component" value="Unassembled WGS sequence"/>
</dbReference>
<comment type="caution">
    <text evidence="2">The sequence shown here is derived from an EMBL/GenBank/DDBJ whole genome shotgun (WGS) entry which is preliminary data.</text>
</comment>
<gene>
    <name evidence="2" type="primary">Acey_s0018.g3558</name>
    <name evidence="2" type="ORF">Y032_0018g3558</name>
</gene>
<evidence type="ECO:0000313" key="3">
    <source>
        <dbReference type="Proteomes" id="UP000024635"/>
    </source>
</evidence>
<sequence>MQLSGAHIHFQKMSNEDRRYVHKIFVRNRSQINSTANELKIEGRTTTSEAEPLPGTSKRPASTMFDRRSKIPLHVQVGKSEHKTTFNLGKKKTLQLMMASGPVNGREVVYYPWDNGKGMEGRRSKESQGEKAKNKMDERKSAQESQGIVQV</sequence>
<feature type="region of interest" description="Disordered" evidence="1">
    <location>
        <begin position="42"/>
        <end position="68"/>
    </location>
</feature>
<reference evidence="3" key="1">
    <citation type="journal article" date="2015" name="Nat. Genet.">
        <title>The genome and transcriptome of the zoonotic hookworm Ancylostoma ceylanicum identify infection-specific gene families.</title>
        <authorList>
            <person name="Schwarz E.M."/>
            <person name="Hu Y."/>
            <person name="Antoshechkin I."/>
            <person name="Miller M.M."/>
            <person name="Sternberg P.W."/>
            <person name="Aroian R.V."/>
        </authorList>
    </citation>
    <scope>NUCLEOTIDE SEQUENCE</scope>
    <source>
        <strain evidence="3">HY135</strain>
    </source>
</reference>
<evidence type="ECO:0000256" key="1">
    <source>
        <dbReference type="SAM" id="MobiDB-lite"/>
    </source>
</evidence>
<protein>
    <submittedName>
        <fullName evidence="2">Uncharacterized protein</fullName>
    </submittedName>
</protein>
<dbReference type="EMBL" id="JARK01001354">
    <property type="protein sequence ID" value="EYC21840.1"/>
    <property type="molecule type" value="Genomic_DNA"/>
</dbReference>
<name>A0A016V2Z5_9BILA</name>
<organism evidence="2 3">
    <name type="scientific">Ancylostoma ceylanicum</name>
    <dbReference type="NCBI Taxonomy" id="53326"/>
    <lineage>
        <taxon>Eukaryota</taxon>
        <taxon>Metazoa</taxon>
        <taxon>Ecdysozoa</taxon>
        <taxon>Nematoda</taxon>
        <taxon>Chromadorea</taxon>
        <taxon>Rhabditida</taxon>
        <taxon>Rhabditina</taxon>
        <taxon>Rhabditomorpha</taxon>
        <taxon>Strongyloidea</taxon>
        <taxon>Ancylostomatidae</taxon>
        <taxon>Ancylostomatinae</taxon>
        <taxon>Ancylostoma</taxon>
    </lineage>
</organism>
<proteinExistence type="predicted"/>
<dbReference type="AlphaFoldDB" id="A0A016V2Z5"/>